<feature type="non-terminal residue" evidence="1">
    <location>
        <position position="1"/>
    </location>
</feature>
<proteinExistence type="predicted"/>
<evidence type="ECO:0000313" key="1">
    <source>
        <dbReference type="EMBL" id="TJX02232.1"/>
    </source>
</evidence>
<evidence type="ECO:0000313" key="2">
    <source>
        <dbReference type="Proteomes" id="UP000307092"/>
    </source>
</evidence>
<dbReference type="EMBL" id="SUQX01000129">
    <property type="protein sequence ID" value="TJX02232.1"/>
    <property type="molecule type" value="Genomic_DNA"/>
</dbReference>
<dbReference type="Proteomes" id="UP000307092">
    <property type="component" value="Unassembled WGS sequence"/>
</dbReference>
<accession>A0AAX2TLY3</accession>
<comment type="caution">
    <text evidence="1">The sequence shown here is derived from an EMBL/GenBank/DDBJ whole genome shotgun (WGS) entry which is preliminary data.</text>
</comment>
<name>A0AAX2TLY3_NEIGO</name>
<dbReference type="AlphaFoldDB" id="A0AAX2TLY3"/>
<sequence length="39" mass="4266">IKIQGADRTAYRTALQPVYDQFRPTIGAELMDAVLSQAG</sequence>
<organism evidence="1 2">
    <name type="scientific">Neisseria gonorrhoeae</name>
    <dbReference type="NCBI Taxonomy" id="485"/>
    <lineage>
        <taxon>Bacteria</taxon>
        <taxon>Pseudomonadati</taxon>
        <taxon>Pseudomonadota</taxon>
        <taxon>Betaproteobacteria</taxon>
        <taxon>Neisseriales</taxon>
        <taxon>Neisseriaceae</taxon>
        <taxon>Neisseria</taxon>
    </lineage>
</organism>
<reference evidence="1 2" key="1">
    <citation type="submission" date="2019-04" db="EMBL/GenBank/DDBJ databases">
        <title>The CDC panel for molecular diagnostics of ciprofloxacin resistance and its use for research and clinical development.</title>
        <authorList>
            <person name="Liu H."/>
            <person name="Tang K."/>
            <person name="Pham C."/>
            <person name="Schmerer M."/>
        </authorList>
    </citation>
    <scope>NUCLEOTIDE SEQUENCE [LARGE SCALE GENOMIC DNA]</scope>
    <source>
        <strain evidence="1 2">LRRBGS_0742</strain>
    </source>
</reference>
<protein>
    <submittedName>
        <fullName evidence="1">TRAP transporter substrate-binding protein DctP</fullName>
    </submittedName>
</protein>
<gene>
    <name evidence="1" type="ORF">E8M63_13275</name>
</gene>